<dbReference type="Gene3D" id="2.120.10.80">
    <property type="entry name" value="Kelch-type beta propeller"/>
    <property type="match status" value="1"/>
</dbReference>
<comment type="caution">
    <text evidence="1">The sequence shown here is derived from an EMBL/GenBank/DDBJ whole genome shotgun (WGS) entry which is preliminary data.</text>
</comment>
<reference evidence="1 2" key="1">
    <citation type="journal article" date="2018" name="PLoS ONE">
        <title>The draft genome of Kipferlia bialata reveals reductive genome evolution in fornicate parasites.</title>
        <authorList>
            <person name="Tanifuji G."/>
            <person name="Takabayashi S."/>
            <person name="Kume K."/>
            <person name="Takagi M."/>
            <person name="Nakayama T."/>
            <person name="Kamikawa R."/>
            <person name="Inagaki Y."/>
            <person name="Hashimoto T."/>
        </authorList>
    </citation>
    <scope>NUCLEOTIDE SEQUENCE [LARGE SCALE GENOMIC DNA]</scope>
    <source>
        <strain evidence="1">NY0173</strain>
    </source>
</reference>
<sequence>VVKACLLRDGSHLVLCVDAPALELGEEEREGEGTPYAYSVKITESGQILTERLADPPVDAFEERHQPVIIEDKAYIFGGASPHGELYIYDTVLDEWETREYIAPPRDDPEFDYSGYEYENGGFKYEGLYTWQLPFSGRDYALCVGLGGKLLVIGGGDQACNPMVGALSIYDPETETWRVGDPSPSDCDDTTPCAVVGDTLYVNMGTEYAASFSFSGQGDMKGEWRSMNGPCIPYDEEGGYNNGVAQVFERLIVTTYATRVAVYDTVSGETSVHLGSVSGFEPKENLLLNQLASGTGRSLLLSYVEYDSSPQSSHVCTVEPGLVYPDTDML</sequence>
<dbReference type="Pfam" id="PF01344">
    <property type="entry name" value="Kelch_1"/>
    <property type="match status" value="1"/>
</dbReference>
<proteinExistence type="predicted"/>
<accession>A0A9K3D4H5</accession>
<dbReference type="SUPFAM" id="SSF117281">
    <property type="entry name" value="Kelch motif"/>
    <property type="match status" value="1"/>
</dbReference>
<dbReference type="EMBL" id="BDIP01003292">
    <property type="protein sequence ID" value="GIQ87520.1"/>
    <property type="molecule type" value="Genomic_DNA"/>
</dbReference>
<organism evidence="1 2">
    <name type="scientific">Kipferlia bialata</name>
    <dbReference type="NCBI Taxonomy" id="797122"/>
    <lineage>
        <taxon>Eukaryota</taxon>
        <taxon>Metamonada</taxon>
        <taxon>Carpediemonas-like organisms</taxon>
        <taxon>Kipferlia</taxon>
    </lineage>
</organism>
<keyword evidence="2" id="KW-1185">Reference proteome</keyword>
<feature type="non-terminal residue" evidence="1">
    <location>
        <position position="1"/>
    </location>
</feature>
<evidence type="ECO:0000313" key="2">
    <source>
        <dbReference type="Proteomes" id="UP000265618"/>
    </source>
</evidence>
<name>A0A9K3D4H5_9EUKA</name>
<evidence type="ECO:0000313" key="1">
    <source>
        <dbReference type="EMBL" id="GIQ87520.1"/>
    </source>
</evidence>
<dbReference type="AlphaFoldDB" id="A0A9K3D4H5"/>
<dbReference type="Proteomes" id="UP000265618">
    <property type="component" value="Unassembled WGS sequence"/>
</dbReference>
<protein>
    <recommendedName>
        <fullName evidence="3">Kelch repeat type 1</fullName>
    </recommendedName>
</protein>
<dbReference type="InterPro" id="IPR015915">
    <property type="entry name" value="Kelch-typ_b-propeller"/>
</dbReference>
<dbReference type="InterPro" id="IPR006652">
    <property type="entry name" value="Kelch_1"/>
</dbReference>
<dbReference type="OrthoDB" id="45365at2759"/>
<gene>
    <name evidence="1" type="ORF">KIPB_009570</name>
</gene>
<evidence type="ECO:0008006" key="3">
    <source>
        <dbReference type="Google" id="ProtNLM"/>
    </source>
</evidence>